<protein>
    <submittedName>
        <fullName evidence="1">Polyketide cyclase</fullName>
    </submittedName>
</protein>
<dbReference type="EMBL" id="LFZW01000001">
    <property type="protein sequence ID" value="KMY52294.1"/>
    <property type="molecule type" value="Genomic_DNA"/>
</dbReference>
<dbReference type="InterPro" id="IPR009959">
    <property type="entry name" value="Cyclase_SnoaL-like"/>
</dbReference>
<evidence type="ECO:0000313" key="2">
    <source>
        <dbReference type="Proteomes" id="UP000037146"/>
    </source>
</evidence>
<dbReference type="AlphaFoldDB" id="A0A0K9GZZ4"/>
<dbReference type="GO" id="GO:0030638">
    <property type="term" value="P:polyketide metabolic process"/>
    <property type="evidence" value="ECO:0007669"/>
    <property type="project" value="InterPro"/>
</dbReference>
<dbReference type="SUPFAM" id="SSF54427">
    <property type="entry name" value="NTF2-like"/>
    <property type="match status" value="1"/>
</dbReference>
<reference evidence="2" key="1">
    <citation type="submission" date="2015-07" db="EMBL/GenBank/DDBJ databases">
        <title>Genome sequencing project for genomic taxonomy and phylogenomics of Bacillus-like bacteria.</title>
        <authorList>
            <person name="Liu B."/>
            <person name="Wang J."/>
            <person name="Zhu Y."/>
            <person name="Liu G."/>
            <person name="Chen Q."/>
            <person name="Chen Z."/>
            <person name="Lan J."/>
            <person name="Che J."/>
            <person name="Ge C."/>
            <person name="Shi H."/>
            <person name="Pan Z."/>
            <person name="Liu X."/>
        </authorList>
    </citation>
    <scope>NUCLEOTIDE SEQUENCE [LARGE SCALE GENOMIC DNA]</scope>
    <source>
        <strain evidence="2">FJAT-27997</strain>
    </source>
</reference>
<dbReference type="Gene3D" id="3.10.450.50">
    <property type="match status" value="1"/>
</dbReference>
<dbReference type="Pfam" id="PF07366">
    <property type="entry name" value="SnoaL"/>
    <property type="match status" value="1"/>
</dbReference>
<dbReference type="STRING" id="1679170.AC625_09920"/>
<evidence type="ECO:0000313" key="1">
    <source>
        <dbReference type="EMBL" id="KMY52294.1"/>
    </source>
</evidence>
<dbReference type="PATRIC" id="fig|1679170.3.peg.2208"/>
<accession>A0A0K9GZZ4</accession>
<dbReference type="Proteomes" id="UP000037146">
    <property type="component" value="Unassembled WGS sequence"/>
</dbReference>
<keyword evidence="2" id="KW-1185">Reference proteome</keyword>
<proteinExistence type="predicted"/>
<sequence>MQTNEQIIKTFFEVVRSGSKPEQAETFMAKEVKAHQMNSESTVTIIRSPKNYAEHIKEMLDVWGNFKIEIQELFSQNQKVYVRWKQIGMHIAEYEGYPPTNKEVIEIGSAIYLLEKQKIVEYWIQVDRLGVIEQIKRNQK</sequence>
<gene>
    <name evidence="1" type="ORF">AC625_09920</name>
</gene>
<organism evidence="1 2">
    <name type="scientific">Peribacillus loiseleuriae</name>
    <dbReference type="NCBI Taxonomy" id="1679170"/>
    <lineage>
        <taxon>Bacteria</taxon>
        <taxon>Bacillati</taxon>
        <taxon>Bacillota</taxon>
        <taxon>Bacilli</taxon>
        <taxon>Bacillales</taxon>
        <taxon>Bacillaceae</taxon>
        <taxon>Peribacillus</taxon>
    </lineage>
</organism>
<comment type="caution">
    <text evidence="1">The sequence shown here is derived from an EMBL/GenBank/DDBJ whole genome shotgun (WGS) entry which is preliminary data.</text>
</comment>
<name>A0A0K9GZZ4_9BACI</name>
<dbReference type="InterPro" id="IPR032710">
    <property type="entry name" value="NTF2-like_dom_sf"/>
</dbReference>